<comment type="similarity">
    <text evidence="2">Belongs to the helicase family. RLR subfamily.</text>
</comment>
<keyword evidence="8" id="KW-0378">Hydrolase</keyword>
<protein>
    <recommendedName>
        <fullName evidence="3">RNA helicase</fullName>
        <ecNumber evidence="3">3.6.4.13</ecNumber>
    </recommendedName>
</protein>
<dbReference type="PROSITE" id="PS51192">
    <property type="entry name" value="HELICASE_ATP_BIND_1"/>
    <property type="match status" value="1"/>
</dbReference>
<dbReference type="Proteomes" id="UP001208570">
    <property type="component" value="Unassembled WGS sequence"/>
</dbReference>
<keyword evidence="21" id="KW-1185">Reference proteome</keyword>
<dbReference type="SUPFAM" id="SSF52540">
    <property type="entry name" value="P-loop containing nucleoside triphosphate hydrolases"/>
    <property type="match status" value="1"/>
</dbReference>
<feature type="domain" description="Helicase ATP-binding" evidence="17">
    <location>
        <begin position="359"/>
        <end position="528"/>
    </location>
</feature>
<dbReference type="InterPro" id="IPR038557">
    <property type="entry name" value="RLR_C_sf"/>
</dbReference>
<evidence type="ECO:0000256" key="2">
    <source>
        <dbReference type="ARBA" id="ARBA00006866"/>
    </source>
</evidence>
<dbReference type="InterPro" id="IPR001650">
    <property type="entry name" value="Helicase_C-like"/>
</dbReference>
<evidence type="ECO:0000256" key="13">
    <source>
        <dbReference type="ARBA" id="ARBA00022884"/>
    </source>
</evidence>
<dbReference type="AlphaFoldDB" id="A0AAD9IPU0"/>
<keyword evidence="6" id="KW-0479">Metal-binding</keyword>
<feature type="domain" description="Helicase C-terminal" evidence="18">
    <location>
        <begin position="694"/>
        <end position="861"/>
    </location>
</feature>
<comment type="subcellular location">
    <subcellularLocation>
        <location evidence="1">Cytoplasm</location>
    </subcellularLocation>
</comment>
<feature type="compositionally biased region" description="Polar residues" evidence="16">
    <location>
        <begin position="279"/>
        <end position="294"/>
    </location>
</feature>
<dbReference type="Pfam" id="PF00271">
    <property type="entry name" value="Helicase_C"/>
    <property type="match status" value="1"/>
</dbReference>
<keyword evidence="12" id="KW-0391">Immunity</keyword>
<feature type="region of interest" description="Disordered" evidence="16">
    <location>
        <begin position="230"/>
        <end position="324"/>
    </location>
</feature>
<evidence type="ECO:0000256" key="9">
    <source>
        <dbReference type="ARBA" id="ARBA00022806"/>
    </source>
</evidence>
<dbReference type="PANTHER" id="PTHR14074">
    <property type="entry name" value="HELICASE WITH DEATH DOMAIN-RELATED"/>
    <property type="match status" value="1"/>
</dbReference>
<dbReference type="GO" id="GO:0016787">
    <property type="term" value="F:hydrolase activity"/>
    <property type="evidence" value="ECO:0007669"/>
    <property type="project" value="UniProtKB-KW"/>
</dbReference>
<evidence type="ECO:0000259" key="18">
    <source>
        <dbReference type="PROSITE" id="PS51194"/>
    </source>
</evidence>
<sequence>MFFNAFSDNRPKNRVPVSQMISSRLPLNVTQIEQQYNRGTVPPGIRPGQLLPSGSHQLSVENKMPTGLAYQCTDPAEVSAQTGQSLSSYVDIHQPQLIGHMGGARARQELGLSPMGDEPYPERKPISKQVTTIFPQVQPAWINEEHLDQTQPKTCQDRSPMSEFSSYNSAAPELNLLNVDESVKTDSMEPKQLEVGDSTEVKQVDVGVDDVTRQKMSNREMLHLARALTAAQQREMASGRRVEESQSQLSSKWGATGNRDEMQQDGEASEVTSAAAKQYLNQLHTDSPSLSMRSNMRGEAVSPRNGQKTGNLELNDMQRSDDGDIGYLSKARMEEQGDENSSKKAQQPKRLYNYQKELAAPAIAGHNCIMCAPTGSGKTLTAAYICHEKRRQALALFIVCIRNLIEQQKEELRKIFIDEEDSSHVVGGINETITLSEMLEHHDIVVLTAQILVNALKNKDIYLEEIQLMVLDECHHTNLGHPYNVIMLEYHRLKLENRMVPQVVGLTASLGVGNTDDPINHYIVICANLDCSCITHVRQNVEELLEHNPRPKKNQIISVLPRDCNDLFILMITYLMKETEDMTPHLDMVKPQRGSQKYESWMVAMRTEAEKTHIEDGIFTCQTLLIYNQALMFCDELQIADVIPLLVQYFVEDMRAPQPTPIRRRIYDKYESHLSELEAVADKETLADNEKVRKLHDLLLDLYQTNPASKGILLTRTRFGTEGLVAFIKRQSRLQGLVKCAKLVGQGRGDGTMTDINQQRILSLFKADYSEKDNINLLVATDVAQEGLDMPQCNFVIRYNFVSNEIGSVQSRGRARAKNSECYLIVNRGSVNEIREYENLAKEHAMMEALDEIDLLDEDNLLQKITEQQEILWKKKEDKEQHRSVIAHLYDVNDVRIHCKGCKEVLCMGSDLRKRGPNFITYSPEFEKKICIQNKQKPLTFRFDSHIAYTFCGNPKCNRQLGPKIKYNSGRPYGYALSKDGVMWSHGNSGEFRHIKQWSKVPFAIVEEVLSGE</sequence>
<proteinExistence type="inferred from homology"/>
<reference evidence="20" key="1">
    <citation type="journal article" date="2023" name="Mol. Biol. Evol.">
        <title>Third-Generation Sequencing Reveals the Adaptive Role of the Epigenome in Three Deep-Sea Polychaetes.</title>
        <authorList>
            <person name="Perez M."/>
            <person name="Aroh O."/>
            <person name="Sun Y."/>
            <person name="Lan Y."/>
            <person name="Juniper S.K."/>
            <person name="Young C.R."/>
            <person name="Angers B."/>
            <person name="Qian P.Y."/>
        </authorList>
    </citation>
    <scope>NUCLEOTIDE SEQUENCE</scope>
    <source>
        <strain evidence="20">P08H-3</strain>
    </source>
</reference>
<dbReference type="SMART" id="SM00490">
    <property type="entry name" value="HELICc"/>
    <property type="match status" value="1"/>
</dbReference>
<evidence type="ECO:0000256" key="7">
    <source>
        <dbReference type="ARBA" id="ARBA00022741"/>
    </source>
</evidence>
<evidence type="ECO:0000256" key="1">
    <source>
        <dbReference type="ARBA" id="ARBA00004496"/>
    </source>
</evidence>
<dbReference type="EMBL" id="JAODUP010002497">
    <property type="protein sequence ID" value="KAK2138736.1"/>
    <property type="molecule type" value="Genomic_DNA"/>
</dbReference>
<comment type="caution">
    <text evidence="20">The sequence shown here is derived from an EMBL/GenBank/DDBJ whole genome shotgun (WGS) entry which is preliminary data.</text>
</comment>
<keyword evidence="11" id="KW-0067">ATP-binding</keyword>
<evidence type="ECO:0000256" key="12">
    <source>
        <dbReference type="ARBA" id="ARBA00022859"/>
    </source>
</evidence>
<gene>
    <name evidence="20" type="ORF">LSH36_2506g00001</name>
</gene>
<evidence type="ECO:0000256" key="4">
    <source>
        <dbReference type="ARBA" id="ARBA00022490"/>
    </source>
</evidence>
<dbReference type="PROSITE" id="PS51789">
    <property type="entry name" value="RLR_CTR"/>
    <property type="match status" value="1"/>
</dbReference>
<evidence type="ECO:0000256" key="14">
    <source>
        <dbReference type="ARBA" id="ARBA00023118"/>
    </source>
</evidence>
<dbReference type="GO" id="GO:0051607">
    <property type="term" value="P:defense response to virus"/>
    <property type="evidence" value="ECO:0007669"/>
    <property type="project" value="UniProtKB-KW"/>
</dbReference>
<dbReference type="GO" id="GO:0046872">
    <property type="term" value="F:metal ion binding"/>
    <property type="evidence" value="ECO:0007669"/>
    <property type="project" value="UniProtKB-KW"/>
</dbReference>
<dbReference type="SMART" id="SM00487">
    <property type="entry name" value="DEXDc"/>
    <property type="match status" value="1"/>
</dbReference>
<keyword evidence="10" id="KW-0862">Zinc</keyword>
<dbReference type="PANTHER" id="PTHR14074:SF36">
    <property type="entry name" value="RNA HELICASE"/>
    <property type="match status" value="1"/>
</dbReference>
<evidence type="ECO:0000256" key="15">
    <source>
        <dbReference type="ARBA" id="ARBA00049390"/>
    </source>
</evidence>
<dbReference type="Gene3D" id="3.40.50.300">
    <property type="entry name" value="P-loop containing nucleotide triphosphate hydrolases"/>
    <property type="match status" value="2"/>
</dbReference>
<evidence type="ECO:0000259" key="17">
    <source>
        <dbReference type="PROSITE" id="PS51192"/>
    </source>
</evidence>
<evidence type="ECO:0000256" key="10">
    <source>
        <dbReference type="ARBA" id="ARBA00022833"/>
    </source>
</evidence>
<dbReference type="Gene3D" id="2.170.150.30">
    <property type="entry name" value="RIG-I-like receptor, C-terminal regulatory domain"/>
    <property type="match status" value="1"/>
</dbReference>
<dbReference type="Pfam" id="PF11648">
    <property type="entry name" value="RIG-I_C-RD"/>
    <property type="match status" value="1"/>
</dbReference>
<organism evidence="20 21">
    <name type="scientific">Paralvinella palmiformis</name>
    <dbReference type="NCBI Taxonomy" id="53620"/>
    <lineage>
        <taxon>Eukaryota</taxon>
        <taxon>Metazoa</taxon>
        <taxon>Spiralia</taxon>
        <taxon>Lophotrochozoa</taxon>
        <taxon>Annelida</taxon>
        <taxon>Polychaeta</taxon>
        <taxon>Sedentaria</taxon>
        <taxon>Canalipalpata</taxon>
        <taxon>Terebellida</taxon>
        <taxon>Terebelliformia</taxon>
        <taxon>Alvinellidae</taxon>
        <taxon>Paralvinella</taxon>
    </lineage>
</organism>
<dbReference type="InterPro" id="IPR051363">
    <property type="entry name" value="RLR_Helicase"/>
</dbReference>
<keyword evidence="4" id="KW-0963">Cytoplasm</keyword>
<keyword evidence="14" id="KW-0051">Antiviral defense</keyword>
<dbReference type="InterPro" id="IPR021673">
    <property type="entry name" value="RLR_CTR"/>
</dbReference>
<keyword evidence="7" id="KW-0547">Nucleotide-binding</keyword>
<evidence type="ECO:0000256" key="5">
    <source>
        <dbReference type="ARBA" id="ARBA00022588"/>
    </source>
</evidence>
<dbReference type="Gene3D" id="1.20.1320.30">
    <property type="match status" value="1"/>
</dbReference>
<dbReference type="PROSITE" id="PS51194">
    <property type="entry name" value="HELICASE_CTER"/>
    <property type="match status" value="1"/>
</dbReference>
<feature type="domain" description="RLR CTR" evidence="19">
    <location>
        <begin position="877"/>
        <end position="1013"/>
    </location>
</feature>
<evidence type="ECO:0000256" key="6">
    <source>
        <dbReference type="ARBA" id="ARBA00022723"/>
    </source>
</evidence>
<dbReference type="GO" id="GO:0003723">
    <property type="term" value="F:RNA binding"/>
    <property type="evidence" value="ECO:0007669"/>
    <property type="project" value="UniProtKB-KW"/>
</dbReference>
<dbReference type="GO" id="GO:0005737">
    <property type="term" value="C:cytoplasm"/>
    <property type="evidence" value="ECO:0007669"/>
    <property type="project" value="UniProtKB-SubCell"/>
</dbReference>
<dbReference type="GO" id="GO:0005524">
    <property type="term" value="F:ATP binding"/>
    <property type="evidence" value="ECO:0007669"/>
    <property type="project" value="UniProtKB-KW"/>
</dbReference>
<evidence type="ECO:0000313" key="20">
    <source>
        <dbReference type="EMBL" id="KAK2138736.1"/>
    </source>
</evidence>
<dbReference type="InterPro" id="IPR014001">
    <property type="entry name" value="Helicase_ATP-bd"/>
</dbReference>
<dbReference type="EC" id="3.6.4.13" evidence="3"/>
<keyword evidence="9" id="KW-0347">Helicase</keyword>
<evidence type="ECO:0000259" key="19">
    <source>
        <dbReference type="PROSITE" id="PS51789"/>
    </source>
</evidence>
<dbReference type="Pfam" id="PF00270">
    <property type="entry name" value="DEAD"/>
    <property type="match status" value="1"/>
</dbReference>
<evidence type="ECO:0000256" key="11">
    <source>
        <dbReference type="ARBA" id="ARBA00022840"/>
    </source>
</evidence>
<dbReference type="Pfam" id="PF18119">
    <property type="entry name" value="RIG-I_C"/>
    <property type="match status" value="1"/>
</dbReference>
<evidence type="ECO:0000256" key="16">
    <source>
        <dbReference type="SAM" id="MobiDB-lite"/>
    </source>
</evidence>
<dbReference type="GO" id="GO:0045087">
    <property type="term" value="P:innate immune response"/>
    <property type="evidence" value="ECO:0007669"/>
    <property type="project" value="UniProtKB-KW"/>
</dbReference>
<dbReference type="InterPro" id="IPR041204">
    <property type="entry name" value="RIG-I-like_C"/>
</dbReference>
<keyword evidence="5" id="KW-0399">Innate immunity</keyword>
<dbReference type="InterPro" id="IPR027417">
    <property type="entry name" value="P-loop_NTPase"/>
</dbReference>
<comment type="catalytic activity">
    <reaction evidence="15">
        <text>ATP + H2O = ADP + phosphate + H(+)</text>
        <dbReference type="Rhea" id="RHEA:13065"/>
        <dbReference type="ChEBI" id="CHEBI:15377"/>
        <dbReference type="ChEBI" id="CHEBI:15378"/>
        <dbReference type="ChEBI" id="CHEBI:30616"/>
        <dbReference type="ChEBI" id="CHEBI:43474"/>
        <dbReference type="ChEBI" id="CHEBI:456216"/>
        <dbReference type="EC" id="3.6.4.13"/>
    </reaction>
    <physiologicalReaction direction="left-to-right" evidence="15">
        <dbReference type="Rhea" id="RHEA:13066"/>
    </physiologicalReaction>
</comment>
<evidence type="ECO:0000256" key="3">
    <source>
        <dbReference type="ARBA" id="ARBA00012552"/>
    </source>
</evidence>
<accession>A0AAD9IPU0</accession>
<dbReference type="GO" id="GO:0003724">
    <property type="term" value="F:RNA helicase activity"/>
    <property type="evidence" value="ECO:0007669"/>
    <property type="project" value="UniProtKB-EC"/>
</dbReference>
<dbReference type="InterPro" id="IPR011545">
    <property type="entry name" value="DEAD/DEAH_box_helicase_dom"/>
</dbReference>
<keyword evidence="13" id="KW-0694">RNA-binding</keyword>
<name>A0AAD9IPU0_9ANNE</name>
<evidence type="ECO:0000256" key="8">
    <source>
        <dbReference type="ARBA" id="ARBA00022801"/>
    </source>
</evidence>
<evidence type="ECO:0000313" key="21">
    <source>
        <dbReference type="Proteomes" id="UP001208570"/>
    </source>
</evidence>